<feature type="transmembrane region" description="Helical" evidence="1">
    <location>
        <begin position="108"/>
        <end position="133"/>
    </location>
</feature>
<protein>
    <submittedName>
        <fullName evidence="2">Uncharacterized protein</fullName>
    </submittedName>
</protein>
<evidence type="ECO:0000313" key="2">
    <source>
        <dbReference type="EMBL" id="AFJ01483.1"/>
    </source>
</evidence>
<feature type="transmembrane region" description="Helical" evidence="1">
    <location>
        <begin position="72"/>
        <end position="96"/>
    </location>
</feature>
<dbReference type="STRING" id="754477.Q7C_304"/>
<sequence precursor="true">MSVLLIGAVAMMAALILSAWLMTFARWFPIQGIDGDFLVDYKTMIRAHVDYALMALFSLGFYGAAKGAGIELASVACWCVAVGGFTNPTIFVIAAFDPEFWNKVRWKIFSAISFVITTIGFTWVGISFLKYAWSIN</sequence>
<dbReference type="AlphaFoldDB" id="I1YEZ0"/>
<proteinExistence type="predicted"/>
<organism evidence="2 3">
    <name type="scientific">Methylophaga frappieri (strain ATCC BAA-2434 / DSM 25690 / JAM7)</name>
    <dbReference type="NCBI Taxonomy" id="754477"/>
    <lineage>
        <taxon>Bacteria</taxon>
        <taxon>Pseudomonadati</taxon>
        <taxon>Pseudomonadota</taxon>
        <taxon>Gammaproteobacteria</taxon>
        <taxon>Thiotrichales</taxon>
        <taxon>Piscirickettsiaceae</taxon>
        <taxon>Methylophaga</taxon>
    </lineage>
</organism>
<reference evidence="2 3" key="1">
    <citation type="journal article" date="2012" name="J. Bacteriol.">
        <title>Complete genome sequences of Methylophaga sp. strain JAM1 and Methylophaga sp. strain JAM7.</title>
        <authorList>
            <person name="Villeneuve C."/>
            <person name="Martineau C."/>
            <person name="Mauffrey F."/>
            <person name="Villemur R."/>
        </authorList>
    </citation>
    <scope>NUCLEOTIDE SEQUENCE [LARGE SCALE GENOMIC DNA]</scope>
    <source>
        <strain evidence="2 3">JAM7</strain>
    </source>
</reference>
<keyword evidence="3" id="KW-1185">Reference proteome</keyword>
<keyword evidence="1" id="KW-0472">Membrane</keyword>
<dbReference type="PATRIC" id="fig|754477.3.peg.302"/>
<dbReference type="KEGG" id="mec:Q7C_304"/>
<evidence type="ECO:0000313" key="3">
    <source>
        <dbReference type="Proteomes" id="UP000009145"/>
    </source>
</evidence>
<name>I1YEZ0_METFJ</name>
<dbReference type="Proteomes" id="UP000009145">
    <property type="component" value="Chromosome"/>
</dbReference>
<dbReference type="OrthoDB" id="8449465at2"/>
<dbReference type="HOGENOM" id="CLU_1872992_0_0_6"/>
<evidence type="ECO:0000256" key="1">
    <source>
        <dbReference type="SAM" id="Phobius"/>
    </source>
</evidence>
<feature type="transmembrane region" description="Helical" evidence="1">
    <location>
        <begin position="49"/>
        <end position="65"/>
    </location>
</feature>
<keyword evidence="1" id="KW-1133">Transmembrane helix</keyword>
<gene>
    <name evidence="2" type="ordered locus">Q7C_304</name>
</gene>
<accession>I1YEZ0</accession>
<keyword evidence="1" id="KW-0812">Transmembrane</keyword>
<dbReference type="eggNOG" id="ENOG502ZT04">
    <property type="taxonomic scope" value="Bacteria"/>
</dbReference>
<dbReference type="EMBL" id="CP003380">
    <property type="protein sequence ID" value="AFJ01483.1"/>
    <property type="molecule type" value="Genomic_DNA"/>
</dbReference>
<dbReference type="RefSeq" id="WP_014702933.1">
    <property type="nucleotide sequence ID" value="NC_017856.1"/>
</dbReference>